<organism evidence="3 4">
    <name type="scientific">Legionella septentrionalis</name>
    <dbReference type="NCBI Taxonomy" id="2498109"/>
    <lineage>
        <taxon>Bacteria</taxon>
        <taxon>Pseudomonadati</taxon>
        <taxon>Pseudomonadota</taxon>
        <taxon>Gammaproteobacteria</taxon>
        <taxon>Legionellales</taxon>
        <taxon>Legionellaceae</taxon>
        <taxon>Legionella</taxon>
    </lineage>
</organism>
<dbReference type="EMBL" id="RZGR01000019">
    <property type="protein sequence ID" value="RUQ85200.1"/>
    <property type="molecule type" value="Genomic_DNA"/>
</dbReference>
<dbReference type="InterPro" id="IPR007730">
    <property type="entry name" value="SPOR-like_dom"/>
</dbReference>
<dbReference type="GO" id="GO:0042834">
    <property type="term" value="F:peptidoglycan binding"/>
    <property type="evidence" value="ECO:0007669"/>
    <property type="project" value="InterPro"/>
</dbReference>
<accession>A0A3S1CL49</accession>
<dbReference type="OrthoDB" id="5654216at2"/>
<reference evidence="3 4" key="1">
    <citation type="submission" date="2018-12" db="EMBL/GenBank/DDBJ databases">
        <title>Legionella sp,whole genome shotgun sequence.</title>
        <authorList>
            <person name="Wu H."/>
        </authorList>
    </citation>
    <scope>NUCLEOTIDE SEQUENCE [LARGE SCALE GENOMIC DNA]</scope>
    <source>
        <strain evidence="4">km714</strain>
    </source>
</reference>
<proteinExistence type="predicted"/>
<dbReference type="RefSeq" id="WP_126954930.1">
    <property type="nucleotide sequence ID" value="NZ_RZGR01000019.1"/>
</dbReference>
<dbReference type="GO" id="GO:0030428">
    <property type="term" value="C:cell septum"/>
    <property type="evidence" value="ECO:0007669"/>
    <property type="project" value="TreeGrafter"/>
</dbReference>
<dbReference type="Proteomes" id="UP000288012">
    <property type="component" value="Unassembled WGS sequence"/>
</dbReference>
<dbReference type="Gene3D" id="3.30.70.1070">
    <property type="entry name" value="Sporulation related repeat"/>
    <property type="match status" value="1"/>
</dbReference>
<keyword evidence="1" id="KW-0812">Transmembrane</keyword>
<dbReference type="InterPro" id="IPR036680">
    <property type="entry name" value="SPOR-like_sf"/>
</dbReference>
<evidence type="ECO:0000259" key="2">
    <source>
        <dbReference type="PROSITE" id="PS51724"/>
    </source>
</evidence>
<gene>
    <name evidence="3" type="ORF">EKM59_07220</name>
</gene>
<dbReference type="GO" id="GO:0032153">
    <property type="term" value="C:cell division site"/>
    <property type="evidence" value="ECO:0007669"/>
    <property type="project" value="TreeGrafter"/>
</dbReference>
<evidence type="ECO:0000313" key="4">
    <source>
        <dbReference type="Proteomes" id="UP000288012"/>
    </source>
</evidence>
<feature type="transmembrane region" description="Helical" evidence="1">
    <location>
        <begin position="12"/>
        <end position="31"/>
    </location>
</feature>
<protein>
    <submittedName>
        <fullName evidence="3">SPOR domain-containing protein</fullName>
    </submittedName>
</protein>
<sequence length="217" mass="23603">MKFALDERLKHRLIGAVVIISVAAVFLPALMKQSNYRFDDKVSVSIRLPEKPTAPKVAVPDEHAMFQSVKVAHVDISNASEIARIPQTAKAEPLSIVPAASNRTPALAKADSFTKPAIAQVAKKPALLPVAKKEVVLKGVYGVQIASFTQKSNAQSLVERLRSKGYKASYSKFAGKNGDFYKVIVGQMKQKDEAINLQKQLAESMRLNGFIVKTGVS</sequence>
<dbReference type="Pfam" id="PF05036">
    <property type="entry name" value="SPOR"/>
    <property type="match status" value="1"/>
</dbReference>
<keyword evidence="4" id="KW-1185">Reference proteome</keyword>
<evidence type="ECO:0000313" key="3">
    <source>
        <dbReference type="EMBL" id="RUQ85200.1"/>
    </source>
</evidence>
<dbReference type="GO" id="GO:0032506">
    <property type="term" value="P:cytokinetic process"/>
    <property type="evidence" value="ECO:0007669"/>
    <property type="project" value="TreeGrafter"/>
</dbReference>
<keyword evidence="1" id="KW-1133">Transmembrane helix</keyword>
<feature type="domain" description="SPOR" evidence="2">
    <location>
        <begin position="135"/>
        <end position="214"/>
    </location>
</feature>
<dbReference type="PANTHER" id="PTHR38687">
    <property type="entry name" value="CELL DIVISION PROTEIN DEDD-RELATED"/>
    <property type="match status" value="1"/>
</dbReference>
<evidence type="ECO:0000256" key="1">
    <source>
        <dbReference type="SAM" id="Phobius"/>
    </source>
</evidence>
<name>A0A3S1CL49_9GAMM</name>
<comment type="caution">
    <text evidence="3">The sequence shown here is derived from an EMBL/GenBank/DDBJ whole genome shotgun (WGS) entry which is preliminary data.</text>
</comment>
<dbReference type="PANTHER" id="PTHR38687:SF1">
    <property type="entry name" value="CELL DIVISION PROTEIN DEDD"/>
    <property type="match status" value="1"/>
</dbReference>
<dbReference type="InterPro" id="IPR052521">
    <property type="entry name" value="Cell_div_SPOR-domain"/>
</dbReference>
<keyword evidence="1" id="KW-0472">Membrane</keyword>
<dbReference type="PROSITE" id="PS51724">
    <property type="entry name" value="SPOR"/>
    <property type="match status" value="1"/>
</dbReference>
<dbReference type="AlphaFoldDB" id="A0A3S1CL49"/>
<dbReference type="SUPFAM" id="SSF110997">
    <property type="entry name" value="Sporulation related repeat"/>
    <property type="match status" value="1"/>
</dbReference>